<name>A0A220U1Q9_9BACI</name>
<evidence type="ECO:0000313" key="1">
    <source>
        <dbReference type="EMBL" id="ASK61866.1"/>
    </source>
</evidence>
<proteinExistence type="predicted"/>
<dbReference type="OrthoDB" id="573462at2"/>
<dbReference type="AlphaFoldDB" id="A0A220U1Q9"/>
<dbReference type="KEGG" id="vil:CFK37_06675"/>
<dbReference type="RefSeq" id="WP_089061126.1">
    <property type="nucleotide sequence ID" value="NZ_CP022315.1"/>
</dbReference>
<evidence type="ECO:0000313" key="2">
    <source>
        <dbReference type="Proteomes" id="UP000198312"/>
    </source>
</evidence>
<accession>A0A220U1Q9</accession>
<dbReference type="InterPro" id="IPR036895">
    <property type="entry name" value="Uracil-DNA_glycosylase-like_sf"/>
</dbReference>
<dbReference type="Proteomes" id="UP000198312">
    <property type="component" value="Chromosome"/>
</dbReference>
<evidence type="ECO:0008006" key="3">
    <source>
        <dbReference type="Google" id="ProtNLM"/>
    </source>
</evidence>
<protein>
    <recommendedName>
        <fullName evidence="3">Uracil-DNA glycosylase-like domain-containing protein</fullName>
    </recommendedName>
</protein>
<keyword evidence="2" id="KW-1185">Reference proteome</keyword>
<reference evidence="1 2" key="1">
    <citation type="submission" date="2017-07" db="EMBL/GenBank/DDBJ databases">
        <title>Virgibacillus sp. LM2416.</title>
        <authorList>
            <person name="Tak E.J."/>
            <person name="Bae J.-W."/>
        </authorList>
    </citation>
    <scope>NUCLEOTIDE SEQUENCE [LARGE SCALE GENOMIC DNA]</scope>
    <source>
        <strain evidence="1 2">LM2416</strain>
    </source>
</reference>
<sequence>MVNSKFHEYLPAIQALNQESPLTKQDLLTEQFLINRTGNLEMYYAPHNEYINNQAKIVIVGITPGWSQMKAAFEQTVKGLKSHHPTDQVLEKAKIAASFAGSMRSNLINMLDQCGIPGIIDAGSSSSLFIEKRPLLHTTSIIKYPVFLQGENYTGHKPAINRTPLLSTYAYDVFPIELRQIKHPALIIPLGKVVERSLRKLLSEKQLPDHSYLFGFPHPSGANGHRKKQFQQVKDELVSVIKSWSKV</sequence>
<dbReference type="SUPFAM" id="SSF52141">
    <property type="entry name" value="Uracil-DNA glycosylase-like"/>
    <property type="match status" value="1"/>
</dbReference>
<organism evidence="1 2">
    <name type="scientific">Virgibacillus phasianinus</name>
    <dbReference type="NCBI Taxonomy" id="2017483"/>
    <lineage>
        <taxon>Bacteria</taxon>
        <taxon>Bacillati</taxon>
        <taxon>Bacillota</taxon>
        <taxon>Bacilli</taxon>
        <taxon>Bacillales</taxon>
        <taxon>Bacillaceae</taxon>
        <taxon>Virgibacillus</taxon>
    </lineage>
</organism>
<dbReference type="EMBL" id="CP022315">
    <property type="protein sequence ID" value="ASK61866.1"/>
    <property type="molecule type" value="Genomic_DNA"/>
</dbReference>
<gene>
    <name evidence="1" type="ORF">CFK37_06675</name>
</gene>